<dbReference type="Proteomes" id="UP000326837">
    <property type="component" value="Chromosome"/>
</dbReference>
<evidence type="ECO:0000313" key="2">
    <source>
        <dbReference type="EMBL" id="BBO34572.1"/>
    </source>
</evidence>
<dbReference type="Pfam" id="PF19263">
    <property type="entry name" value="DUF5906"/>
    <property type="match status" value="1"/>
</dbReference>
<proteinExistence type="predicted"/>
<dbReference type="Gene3D" id="3.40.50.300">
    <property type="entry name" value="P-loop containing nucleotide triphosphate hydrolases"/>
    <property type="match status" value="1"/>
</dbReference>
<dbReference type="AlphaFoldDB" id="A0A5K7XEZ4"/>
<accession>A0A5K7XEZ4</accession>
<keyword evidence="3" id="KW-1185">Reference proteome</keyword>
<dbReference type="KEGG" id="lpav:PLANPX_4184"/>
<feature type="domain" description="NrS-1 polymerase-like helicase" evidence="1">
    <location>
        <begin position="225"/>
        <end position="321"/>
    </location>
</feature>
<name>A0A5K7XEZ4_9BACT</name>
<gene>
    <name evidence="2" type="ORF">PLANPX_4184</name>
</gene>
<organism evidence="2 3">
    <name type="scientific">Lacipirellula parvula</name>
    <dbReference type="NCBI Taxonomy" id="2650471"/>
    <lineage>
        <taxon>Bacteria</taxon>
        <taxon>Pseudomonadati</taxon>
        <taxon>Planctomycetota</taxon>
        <taxon>Planctomycetia</taxon>
        <taxon>Pirellulales</taxon>
        <taxon>Lacipirellulaceae</taxon>
        <taxon>Lacipirellula</taxon>
    </lineage>
</organism>
<evidence type="ECO:0000313" key="3">
    <source>
        <dbReference type="Proteomes" id="UP000326837"/>
    </source>
</evidence>
<protein>
    <recommendedName>
        <fullName evidence="1">NrS-1 polymerase-like helicase domain-containing protein</fullName>
    </recommendedName>
</protein>
<evidence type="ECO:0000259" key="1">
    <source>
        <dbReference type="Pfam" id="PF19263"/>
    </source>
</evidence>
<dbReference type="InterPro" id="IPR045455">
    <property type="entry name" value="NrS-1_pol-like_helicase"/>
</dbReference>
<sequence length="468" mass="51505">MTLKGYEFAPVTKFTATGYLTTIPTCLADRPGVVMLRANSLVVQVIAKPGDDCQWSQTERKGYWTLVLPFDSEPTDLDFIRVVVYGDGAIQQPDGTYHKKKGGGFTRSSDTTAGRVIRAKLGVGKSEADCLIGECHLIPWQRVCIPFAGEYPGDRQWNIGAPQYVYQPSCGPHTSWDAIIDHVGEALKMPPELQVIGIRSGGDYLRAWFACILRDPACRLPYLFLFGDENCGKSILWEAFSLLVTGGVVKADRALNSDFNGEIDGAILCVIEEKDVSGMNTLPRIKDAVTGLTLAVRRMHTDVYHVTNYTHWIQTANNSGACRIPIGDTRFVAIHVKALTSEVPKPELLERLKAEGPAIMHTLLNMTLPEPQGRLALPVIATDAKAGIQEENLDPLAHKIVDFMSSRIAWEGSAKELRDAVGGAPGNIAGLKSAVSGFASYLRENRIIVKFPKRQVDRRYIIKLRRVA</sequence>
<dbReference type="RefSeq" id="WP_152100125.1">
    <property type="nucleotide sequence ID" value="NZ_AP021861.1"/>
</dbReference>
<dbReference type="EMBL" id="AP021861">
    <property type="protein sequence ID" value="BBO34572.1"/>
    <property type="molecule type" value="Genomic_DNA"/>
</dbReference>
<dbReference type="InterPro" id="IPR027417">
    <property type="entry name" value="P-loop_NTPase"/>
</dbReference>
<reference evidence="3" key="1">
    <citation type="submission" date="2019-10" db="EMBL/GenBank/DDBJ databases">
        <title>Lacipirellula parvula gen. nov., sp. nov., representing a lineage of planctomycetes widespread in freshwater anoxic habitats, and description of the family Lacipirellulaceae.</title>
        <authorList>
            <person name="Dedysh S.N."/>
            <person name="Kulichevskaya I.S."/>
            <person name="Beletsky A.V."/>
            <person name="Rakitin A.L."/>
            <person name="Mardanov A.V."/>
            <person name="Ivanova A.A."/>
            <person name="Saltykova V.X."/>
            <person name="Rijpstra W.I.C."/>
            <person name="Sinninghe Damste J.S."/>
            <person name="Ravin N.V."/>
        </authorList>
    </citation>
    <scope>NUCLEOTIDE SEQUENCE [LARGE SCALE GENOMIC DNA]</scope>
    <source>
        <strain evidence="3">PX69</strain>
    </source>
</reference>